<organism evidence="3 4">
    <name type="scientific">Acetobacterium bakii</name>
    <dbReference type="NCBI Taxonomy" id="52689"/>
    <lineage>
        <taxon>Bacteria</taxon>
        <taxon>Bacillati</taxon>
        <taxon>Bacillota</taxon>
        <taxon>Clostridia</taxon>
        <taxon>Eubacteriales</taxon>
        <taxon>Eubacteriaceae</taxon>
        <taxon>Acetobacterium</taxon>
    </lineage>
</organism>
<dbReference type="PATRIC" id="fig|52689.4.peg.124"/>
<dbReference type="InterPro" id="IPR002696">
    <property type="entry name" value="Membr_insert_effic_factor_YidD"/>
</dbReference>
<gene>
    <name evidence="3" type="ORF">AKG39_05220</name>
</gene>
<proteinExistence type="inferred from homology"/>
<keyword evidence="4" id="KW-1185">Reference proteome</keyword>
<dbReference type="AlphaFoldDB" id="A0A0L6U2U0"/>
<dbReference type="OrthoDB" id="9801753at2"/>
<dbReference type="Pfam" id="PF01809">
    <property type="entry name" value="YidD"/>
    <property type="match status" value="1"/>
</dbReference>
<dbReference type="PANTHER" id="PTHR33383">
    <property type="entry name" value="MEMBRANE PROTEIN INSERTION EFFICIENCY FACTOR-RELATED"/>
    <property type="match status" value="1"/>
</dbReference>
<comment type="similarity">
    <text evidence="2">Belongs to the UPF0161 family.</text>
</comment>
<comment type="function">
    <text evidence="2">Could be involved in insertion of integral membrane proteins into the membrane.</text>
</comment>
<keyword evidence="2" id="KW-1003">Cell membrane</keyword>
<dbReference type="SMART" id="SM01234">
    <property type="entry name" value="Haemolytic"/>
    <property type="match status" value="1"/>
</dbReference>
<name>A0A0L6U2U0_9FIRM</name>
<evidence type="ECO:0000313" key="4">
    <source>
        <dbReference type="Proteomes" id="UP000036873"/>
    </source>
</evidence>
<dbReference type="Proteomes" id="UP000036873">
    <property type="component" value="Unassembled WGS sequence"/>
</dbReference>
<evidence type="ECO:0000256" key="1">
    <source>
        <dbReference type="ARBA" id="ARBA00023136"/>
    </source>
</evidence>
<dbReference type="GO" id="GO:0005886">
    <property type="term" value="C:plasma membrane"/>
    <property type="evidence" value="ECO:0007669"/>
    <property type="project" value="UniProtKB-SubCell"/>
</dbReference>
<evidence type="ECO:0000313" key="3">
    <source>
        <dbReference type="EMBL" id="KNZ42672.1"/>
    </source>
</evidence>
<dbReference type="EMBL" id="LGYO01000011">
    <property type="protein sequence ID" value="KNZ42672.1"/>
    <property type="molecule type" value="Genomic_DNA"/>
</dbReference>
<keyword evidence="1 2" id="KW-0472">Membrane</keyword>
<comment type="subcellular location">
    <subcellularLocation>
        <location evidence="2">Cell membrane</location>
        <topology evidence="2">Peripheral membrane protein</topology>
        <orientation evidence="2">Cytoplasmic side</orientation>
    </subcellularLocation>
</comment>
<comment type="caution">
    <text evidence="3">The sequence shown here is derived from an EMBL/GenBank/DDBJ whole genome shotgun (WGS) entry which is preliminary data.</text>
</comment>
<sequence>MKKSLVLLIRGYQKFISPFLGNNCRFSPTCSEYFILAVEKYGVFKGIYLGTKRIVKCHPFNPGGYDPLL</sequence>
<accession>A0A0L6U2U0</accession>
<dbReference type="STRING" id="52689.AKG39_05220"/>
<dbReference type="HAMAP" id="MF_00386">
    <property type="entry name" value="UPF0161_YidD"/>
    <property type="match status" value="1"/>
</dbReference>
<protein>
    <recommendedName>
        <fullName evidence="2">Putative membrane protein insertion efficiency factor</fullName>
    </recommendedName>
</protein>
<dbReference type="PANTHER" id="PTHR33383:SF1">
    <property type="entry name" value="MEMBRANE PROTEIN INSERTION EFFICIENCY FACTOR-RELATED"/>
    <property type="match status" value="1"/>
</dbReference>
<evidence type="ECO:0000256" key="2">
    <source>
        <dbReference type="HAMAP-Rule" id="MF_00386"/>
    </source>
</evidence>
<reference evidence="4" key="1">
    <citation type="submission" date="2015-07" db="EMBL/GenBank/DDBJ databases">
        <title>Draft genome sequence of Acetobacterium bakii DSM 8293, a potential psychrophilic chemical producer through syngas fermentation.</title>
        <authorList>
            <person name="Song Y."/>
            <person name="Hwang S."/>
            <person name="Cho B.-K."/>
        </authorList>
    </citation>
    <scope>NUCLEOTIDE SEQUENCE [LARGE SCALE GENOMIC DNA]</scope>
    <source>
        <strain evidence="4">DSM 8239</strain>
    </source>
</reference>
<dbReference type="NCBIfam" id="TIGR00278">
    <property type="entry name" value="membrane protein insertion efficiency factor YidD"/>
    <property type="match status" value="1"/>
</dbReference>